<sequence>MSRPGRCLDAAVPRRSTMERPSVGFPGASDANFFLVCAAPVSKCLTRFLGRRQAAPPRGCSWGHRPGKASDMSTASTSSTTSASTYNGLSTQTASSVTELGDNYDMFIKLLTAQLKNQNPLDPTDTDQLTQQMVSFSEVEQSILTNQYLENLVLSTSNESSQVALSFLGKQVTYDASSQEYNGSSLSWGMEIPEDSTSVSFEVQNEDGLTVYKATEDDLDSGNHTFTWDGSTTAGGSPVEGTKYKLVVVSTDASGDTSKVTLQSTSIASQVDWSTGTPQLVLKNGATVALSTIITARAVDTDA</sequence>
<name>H6SN74_PARPM</name>
<dbReference type="STRING" id="1150469.RSPPHO_00324"/>
<dbReference type="GO" id="GO:0044781">
    <property type="term" value="P:bacterial-type flagellum organization"/>
    <property type="evidence" value="ECO:0007669"/>
    <property type="project" value="UniProtKB-UniRule"/>
</dbReference>
<evidence type="ECO:0000256" key="1">
    <source>
        <dbReference type="ARBA" id="ARBA00010577"/>
    </source>
</evidence>
<organism evidence="8 9">
    <name type="scientific">Pararhodospirillum photometricum DSM 122</name>
    <dbReference type="NCBI Taxonomy" id="1150469"/>
    <lineage>
        <taxon>Bacteria</taxon>
        <taxon>Pseudomonadati</taxon>
        <taxon>Pseudomonadota</taxon>
        <taxon>Alphaproteobacteria</taxon>
        <taxon>Rhodospirillales</taxon>
        <taxon>Rhodospirillaceae</taxon>
        <taxon>Pararhodospirillum</taxon>
    </lineage>
</organism>
<keyword evidence="8" id="KW-0282">Flagellum</keyword>
<evidence type="ECO:0000256" key="5">
    <source>
        <dbReference type="RuleBase" id="RU362076"/>
    </source>
</evidence>
<dbReference type="Proteomes" id="UP000033220">
    <property type="component" value="Chromosome DSM 122"/>
</dbReference>
<dbReference type="Pfam" id="PF03963">
    <property type="entry name" value="FlgD"/>
    <property type="match status" value="1"/>
</dbReference>
<protein>
    <recommendedName>
        <fullName evidence="2 5">Basal-body rod modification protein FlgD</fullName>
    </recommendedName>
</protein>
<gene>
    <name evidence="8" type="ORF">RSPPHO_00324</name>
</gene>
<reference evidence="8 9" key="1">
    <citation type="submission" date="2012-02" db="EMBL/GenBank/DDBJ databases">
        <title>Shotgun genome sequence of Phaeospirillum photometricum DSM 122.</title>
        <authorList>
            <person name="Duquesne K."/>
            <person name="Sturgis J."/>
        </authorList>
    </citation>
    <scope>NUCLEOTIDE SEQUENCE [LARGE SCALE GENOMIC DNA]</scope>
    <source>
        <strain evidence="9">DSM122</strain>
    </source>
</reference>
<dbReference type="Gene3D" id="2.60.40.4070">
    <property type="match status" value="1"/>
</dbReference>
<evidence type="ECO:0000256" key="4">
    <source>
        <dbReference type="ARBA" id="ARBA00024746"/>
    </source>
</evidence>
<feature type="domain" description="FlgD/Vpr Ig-like" evidence="7">
    <location>
        <begin position="182"/>
        <end position="253"/>
    </location>
</feature>
<dbReference type="eggNOG" id="COG1843">
    <property type="taxonomic scope" value="Bacteria"/>
</dbReference>
<evidence type="ECO:0000259" key="7">
    <source>
        <dbReference type="Pfam" id="PF13860"/>
    </source>
</evidence>
<dbReference type="EMBL" id="HE663493">
    <property type="protein sequence ID" value="CCG06950.1"/>
    <property type="molecule type" value="Genomic_DNA"/>
</dbReference>
<evidence type="ECO:0000256" key="2">
    <source>
        <dbReference type="ARBA" id="ARBA00016013"/>
    </source>
</evidence>
<evidence type="ECO:0000313" key="9">
    <source>
        <dbReference type="Proteomes" id="UP000033220"/>
    </source>
</evidence>
<keyword evidence="8" id="KW-0969">Cilium</keyword>
<feature type="region of interest" description="Disordered" evidence="6">
    <location>
        <begin position="54"/>
        <end position="88"/>
    </location>
</feature>
<feature type="compositionally biased region" description="Low complexity" evidence="6">
    <location>
        <begin position="73"/>
        <end position="85"/>
    </location>
</feature>
<dbReference type="HOGENOM" id="CLU_047535_0_1_5"/>
<keyword evidence="3 5" id="KW-1005">Bacterial flagellum biogenesis</keyword>
<keyword evidence="8" id="KW-0966">Cell projection</keyword>
<dbReference type="AlphaFoldDB" id="H6SN74"/>
<dbReference type="InterPro" id="IPR005648">
    <property type="entry name" value="FlgD"/>
</dbReference>
<dbReference type="KEGG" id="rpm:RSPPHO_00324"/>
<evidence type="ECO:0000256" key="6">
    <source>
        <dbReference type="SAM" id="MobiDB-lite"/>
    </source>
</evidence>
<evidence type="ECO:0000256" key="3">
    <source>
        <dbReference type="ARBA" id="ARBA00022795"/>
    </source>
</evidence>
<dbReference type="InterPro" id="IPR025965">
    <property type="entry name" value="FlgD/Vpr_Ig-like"/>
</dbReference>
<proteinExistence type="inferred from homology"/>
<accession>H6SN74</accession>
<comment type="function">
    <text evidence="4 5">Required for flagellar hook formation. May act as a scaffolding protein.</text>
</comment>
<evidence type="ECO:0000313" key="8">
    <source>
        <dbReference type="EMBL" id="CCG06950.1"/>
    </source>
</evidence>
<comment type="similarity">
    <text evidence="1 5">Belongs to the FlgD family.</text>
</comment>
<dbReference type="Gene3D" id="2.30.30.910">
    <property type="match status" value="1"/>
</dbReference>
<keyword evidence="9" id="KW-1185">Reference proteome</keyword>
<dbReference type="Pfam" id="PF13860">
    <property type="entry name" value="FlgD_ig"/>
    <property type="match status" value="1"/>
</dbReference>
<dbReference type="PATRIC" id="fig|1150469.3.peg.380"/>
<feature type="region of interest" description="Disordered" evidence="6">
    <location>
        <begin position="1"/>
        <end position="20"/>
    </location>
</feature>